<name>A0ABR3SRW4_9PEZI</name>
<feature type="domain" description="C2H2-type" evidence="4">
    <location>
        <begin position="1340"/>
        <end position="1367"/>
    </location>
</feature>
<feature type="region of interest" description="Disordered" evidence="3">
    <location>
        <begin position="960"/>
        <end position="1092"/>
    </location>
</feature>
<keyword evidence="7" id="KW-1185">Reference proteome</keyword>
<feature type="region of interest" description="Disordered" evidence="3">
    <location>
        <begin position="1450"/>
        <end position="1475"/>
    </location>
</feature>
<feature type="compositionally biased region" description="Polar residues" evidence="3">
    <location>
        <begin position="1006"/>
        <end position="1039"/>
    </location>
</feature>
<feature type="compositionally biased region" description="Polar residues" evidence="3">
    <location>
        <begin position="1215"/>
        <end position="1224"/>
    </location>
</feature>
<dbReference type="PROSITE" id="PS51180">
    <property type="entry name" value="BRO1"/>
    <property type="match status" value="1"/>
</dbReference>
<feature type="compositionally biased region" description="Basic and acidic residues" evidence="3">
    <location>
        <begin position="808"/>
        <end position="832"/>
    </location>
</feature>
<feature type="compositionally biased region" description="Low complexity" evidence="3">
    <location>
        <begin position="1466"/>
        <end position="1475"/>
    </location>
</feature>
<dbReference type="EMBL" id="JAJVDC020000070">
    <property type="protein sequence ID" value="KAL1627645.1"/>
    <property type="molecule type" value="Genomic_DNA"/>
</dbReference>
<feature type="region of interest" description="Disordered" evidence="3">
    <location>
        <begin position="1537"/>
        <end position="1578"/>
    </location>
</feature>
<feature type="region of interest" description="Disordered" evidence="3">
    <location>
        <begin position="796"/>
        <end position="897"/>
    </location>
</feature>
<evidence type="ECO:0000256" key="1">
    <source>
        <dbReference type="ARBA" id="ARBA00038154"/>
    </source>
</evidence>
<dbReference type="Pfam" id="PF00096">
    <property type="entry name" value="zf-C2H2"/>
    <property type="match status" value="2"/>
</dbReference>
<organism evidence="6 7">
    <name type="scientific">Neofusicoccum ribis</name>
    <dbReference type="NCBI Taxonomy" id="45134"/>
    <lineage>
        <taxon>Eukaryota</taxon>
        <taxon>Fungi</taxon>
        <taxon>Dikarya</taxon>
        <taxon>Ascomycota</taxon>
        <taxon>Pezizomycotina</taxon>
        <taxon>Dothideomycetes</taxon>
        <taxon>Dothideomycetes incertae sedis</taxon>
        <taxon>Botryosphaeriales</taxon>
        <taxon>Botryosphaeriaceae</taxon>
        <taxon>Neofusicoccum</taxon>
    </lineage>
</organism>
<feature type="region of interest" description="Disordered" evidence="3">
    <location>
        <begin position="467"/>
        <end position="489"/>
    </location>
</feature>
<feature type="region of interest" description="Disordered" evidence="3">
    <location>
        <begin position="1108"/>
        <end position="1133"/>
    </location>
</feature>
<dbReference type="InterPro" id="IPR004328">
    <property type="entry name" value="BRO1_dom"/>
</dbReference>
<evidence type="ECO:0000256" key="3">
    <source>
        <dbReference type="SAM" id="MobiDB-lite"/>
    </source>
</evidence>
<dbReference type="InterPro" id="IPR013087">
    <property type="entry name" value="Znf_C2H2_type"/>
</dbReference>
<feature type="region of interest" description="Disordered" evidence="3">
    <location>
        <begin position="736"/>
        <end position="766"/>
    </location>
</feature>
<keyword evidence="2" id="KW-0862">Zinc</keyword>
<dbReference type="PROSITE" id="PS00028">
    <property type="entry name" value="ZINC_FINGER_C2H2_1"/>
    <property type="match status" value="2"/>
</dbReference>
<feature type="compositionally biased region" description="Polar residues" evidence="3">
    <location>
        <begin position="1108"/>
        <end position="1118"/>
    </location>
</feature>
<dbReference type="InterPro" id="IPR025304">
    <property type="entry name" value="ALIX_V_dom"/>
</dbReference>
<accession>A0ABR3SRW4</accession>
<dbReference type="InterPro" id="IPR038499">
    <property type="entry name" value="BRO1_sf"/>
</dbReference>
<evidence type="ECO:0000259" key="4">
    <source>
        <dbReference type="PROSITE" id="PS50157"/>
    </source>
</evidence>
<feature type="compositionally biased region" description="Basic and acidic residues" evidence="3">
    <location>
        <begin position="467"/>
        <end position="483"/>
    </location>
</feature>
<feature type="compositionally biased region" description="Polar residues" evidence="3">
    <location>
        <begin position="1061"/>
        <end position="1079"/>
    </location>
</feature>
<reference evidence="6 7" key="1">
    <citation type="submission" date="2024-02" db="EMBL/GenBank/DDBJ databases">
        <title>De novo assembly and annotation of 12 fungi associated with fruit tree decline syndrome in Ontario, Canada.</title>
        <authorList>
            <person name="Sulman M."/>
            <person name="Ellouze W."/>
            <person name="Ilyukhin E."/>
        </authorList>
    </citation>
    <scope>NUCLEOTIDE SEQUENCE [LARGE SCALE GENOMIC DNA]</scope>
    <source>
        <strain evidence="6 7">M1-105</strain>
    </source>
</reference>
<feature type="compositionally biased region" description="Polar residues" evidence="3">
    <location>
        <begin position="1238"/>
        <end position="1254"/>
    </location>
</feature>
<feature type="compositionally biased region" description="Low complexity" evidence="3">
    <location>
        <begin position="837"/>
        <end position="852"/>
    </location>
</feature>
<evidence type="ECO:0000256" key="2">
    <source>
        <dbReference type="PROSITE-ProRule" id="PRU00042"/>
    </source>
</evidence>
<dbReference type="PROSITE" id="PS50157">
    <property type="entry name" value="ZINC_FINGER_C2H2_2"/>
    <property type="match status" value="2"/>
</dbReference>
<feature type="region of interest" description="Disordered" evidence="3">
    <location>
        <begin position="1156"/>
        <end position="1337"/>
    </location>
</feature>
<dbReference type="InterPro" id="IPR036236">
    <property type="entry name" value="Znf_C2H2_sf"/>
</dbReference>
<feature type="domain" description="BRO1" evidence="5">
    <location>
        <begin position="4"/>
        <end position="396"/>
    </location>
</feature>
<comment type="similarity">
    <text evidence="1">Belongs to the palA/RIM20 family.</text>
</comment>
<keyword evidence="2" id="KW-0863">Zinc-finger</keyword>
<dbReference type="Proteomes" id="UP001521116">
    <property type="component" value="Unassembled WGS sequence"/>
</dbReference>
<feature type="compositionally biased region" description="Polar residues" evidence="3">
    <location>
        <begin position="879"/>
        <end position="897"/>
    </location>
</feature>
<evidence type="ECO:0000259" key="5">
    <source>
        <dbReference type="PROSITE" id="PS51180"/>
    </source>
</evidence>
<protein>
    <submittedName>
        <fullName evidence="6">PH-response regulator protein palA/rim20</fullName>
    </submittedName>
</protein>
<dbReference type="Gene3D" id="3.30.160.60">
    <property type="entry name" value="Classic Zinc Finger"/>
    <property type="match status" value="3"/>
</dbReference>
<dbReference type="PANTHER" id="PTHR23030:SF39">
    <property type="entry name" value="PROGRAMMED CELL DEATH 6-INTERACTING PROTEIN"/>
    <property type="match status" value="1"/>
</dbReference>
<dbReference type="SMART" id="SM00355">
    <property type="entry name" value="ZnF_C2H2"/>
    <property type="match status" value="2"/>
</dbReference>
<dbReference type="Pfam" id="PF03097">
    <property type="entry name" value="BRO1"/>
    <property type="match status" value="1"/>
</dbReference>
<dbReference type="Gene3D" id="1.20.120.560">
    <property type="entry name" value="alix/aip1 in complex with the ypdl late domain"/>
    <property type="match status" value="1"/>
</dbReference>
<sequence length="1578" mass="173752">MASYILHLPFRRTHSVTLADAIKQYISSKYDQHPDMFTADLDAIDALRSGAIHAVEPHQSGIRKLQAYAAQLVWIGGKFPVDIGVDFSWFPALGYNTQRPVLENNIRFELANVLFNLAAMYSQLATSTNRTTADGLKLACNYFCLAAGVLSHLKISVIPDMRSSPPEDMDAMTLESLEHLMLAQAQECFWQKAVKDGLKDASISKLAAKVSDLYSDASDWGIKSDAVSSEWIHHMGAKHHHFAAAAQYRAARDCLEKRKYGEEVARLRDSLICANEALKEARYINKTVLGDLSGLKNRVTEDLKRAEKDNDMIYLQPVPPKPELKTLDRATMVSAKAPKEVSDPLSLLGDNSDLGRPLFSKLVPYSVHIAASIYADRRDRLVTKTIDELEGLTARIHEVLKSLNLPGSLQALEKPLGLPPGLVSHAEEIRQQDGLDRLYRSIDETEKLKEQDRAGYQEGVDLLRQETAEDERARRQYGTDRWNRPPSADAAPKLYAQVNEIDGYLKSAANSDQIVQGKIKDNESHIRLLSGTDHDLEQFVPSSRRVTMTAAVEREATKLRGCLNEVSRLESRRKRKIEALKAKARQDDINPELLQETARLEREYPMQNIEAVQFEDLFEKRLHKYDVDNEMVADEDQEQQAIVRRLEDANVAFVSARRGDSSTRQREQALQQLENAYFKYKEIISNLDVGRKFYNDLAKICGRFRDDCRNFAYQRRAEATQFESDLSTAMSSLHLQQASALQEQRQADQENRPYPAPVHVDQPAIPAPTPTRASMAMGPTNGMWTPEMPIRFGAAQSGEGQAAPATDARWDPSKGMKKRNIDIMDTSRRDRSPSQGHQPHISPHTSPSPHQSYQNIAGLGLDANSLTPDNSAFAPSYDQAGQQGYLSPTHQQQFAQQSGIADHAFLQAQGLPSSQPSPQFGAQGSNLYSQDLFSQGTSAADSQAFNAQFLTSADGNQGSSIDPSYLLDPQLQDQSIDPSSLMNHQMSTTAHSPTPPHLLQADMSRHASTSPHASPSLNQGAFHSAGHSRQQSLDPNTAYGQAHGGDWNGMSFRGHRRAPSDTYSDVSSNHPSPYLGNNDSFDHENPSPLLGAQQDNSMFQEVLSFGQFSLSDNPNQPGITPGHSPHISPRLAPQQQNLPPFTATNNYGLAPVMSNQQTGQSNMDMFPGSGQEPFPALNQDYGLSDQMSPPEINIDFAPPSRQQSFEPPKPEGSENALSPPNRSLSRNRMRARSDPFSGASSRASTPASGNTSDPAASLHPNAAKVPTSRSSSPHGLHKSSRRSSTSSIPHRDYMLGLADPNRPNPNNPTSAASSPGTGPEPIINPGTSGSKRTQKHPATFQCSLCPKRFTRAYNLRSHLRTHTDERPFVCSVCGKAFARQHDRKRHEGLHSGEKKFVCRGVLKDGNGWGCGRRFARADALGRHFRSEAGRVCIRPLLEEEAAEKGWDIPGVTSPPQQHQVSQPMEQLNPLGGQQQGLGMMMPQHPQGSPFDPFAPQQPSAGFNPGMGGGMGFGLPQALLQQYPALAGIQWDALPPANSNEDLVEDDAISGRSSFDASSGGEMFDDGGWEQTVSDYEGR</sequence>
<dbReference type="CDD" id="cd09241">
    <property type="entry name" value="BRO1_ScRim20-like"/>
    <property type="match status" value="1"/>
</dbReference>
<dbReference type="PANTHER" id="PTHR23030">
    <property type="entry name" value="PCD6 INTERACTING PROTEIN-RELATED"/>
    <property type="match status" value="1"/>
</dbReference>
<keyword evidence="2" id="KW-0479">Metal-binding</keyword>
<feature type="compositionally biased region" description="Polar residues" evidence="3">
    <location>
        <begin position="1307"/>
        <end position="1316"/>
    </location>
</feature>
<dbReference type="SUPFAM" id="SSF57667">
    <property type="entry name" value="beta-beta-alpha zinc fingers"/>
    <property type="match status" value="1"/>
</dbReference>
<gene>
    <name evidence="6" type="primary">RIM20</name>
    <name evidence="6" type="ORF">SLS56_006266</name>
</gene>
<dbReference type="Gene3D" id="1.20.140.50">
    <property type="entry name" value="alix/aip1 like domains"/>
    <property type="match status" value="1"/>
</dbReference>
<feature type="domain" description="C2H2-type" evidence="4">
    <location>
        <begin position="1368"/>
        <end position="1395"/>
    </location>
</feature>
<dbReference type="Gene3D" id="1.25.40.280">
    <property type="entry name" value="alix/aip1 like domains"/>
    <property type="match status" value="1"/>
</dbReference>
<dbReference type="Pfam" id="PF13949">
    <property type="entry name" value="ALIX_LYPXL_bnd"/>
    <property type="match status" value="1"/>
</dbReference>
<feature type="compositionally biased region" description="Polar residues" evidence="3">
    <location>
        <begin position="971"/>
        <end position="992"/>
    </location>
</feature>
<comment type="caution">
    <text evidence="6">The sequence shown here is derived from an EMBL/GenBank/DDBJ whole genome shotgun (WGS) entry which is preliminary data.</text>
</comment>
<dbReference type="SMART" id="SM01041">
    <property type="entry name" value="BRO1"/>
    <property type="match status" value="1"/>
</dbReference>
<evidence type="ECO:0000313" key="7">
    <source>
        <dbReference type="Proteomes" id="UP001521116"/>
    </source>
</evidence>
<dbReference type="CDD" id="cd09236">
    <property type="entry name" value="V_AnPalA_UmRIM20_like"/>
    <property type="match status" value="1"/>
</dbReference>
<feature type="compositionally biased region" description="Polar residues" evidence="3">
    <location>
        <begin position="1453"/>
        <end position="1465"/>
    </location>
</feature>
<proteinExistence type="inferred from homology"/>
<evidence type="ECO:0000313" key="6">
    <source>
        <dbReference type="EMBL" id="KAL1627645.1"/>
    </source>
</evidence>